<dbReference type="InterPro" id="IPR017689">
    <property type="entry name" value="BamD"/>
</dbReference>
<proteinExistence type="predicted"/>
<dbReference type="PROSITE" id="PS51257">
    <property type="entry name" value="PROKAR_LIPOPROTEIN"/>
    <property type="match status" value="1"/>
</dbReference>
<name>A0A382FZ24_9ZZZZ</name>
<evidence type="ECO:0000256" key="1">
    <source>
        <dbReference type="ARBA" id="ARBA00022729"/>
    </source>
</evidence>
<dbReference type="PROSITE" id="PS50005">
    <property type="entry name" value="TPR"/>
    <property type="match status" value="1"/>
</dbReference>
<dbReference type="InterPro" id="IPR019734">
    <property type="entry name" value="TPR_rpt"/>
</dbReference>
<dbReference type="EMBL" id="UINC01052316">
    <property type="protein sequence ID" value="SVB67507.1"/>
    <property type="molecule type" value="Genomic_DNA"/>
</dbReference>
<accession>A0A382FZ24</accession>
<dbReference type="Gene3D" id="1.25.40.10">
    <property type="entry name" value="Tetratricopeptide repeat domain"/>
    <property type="match status" value="1"/>
</dbReference>
<dbReference type="Pfam" id="PF13525">
    <property type="entry name" value="YfiO"/>
    <property type="match status" value="1"/>
</dbReference>
<reference evidence="5" key="1">
    <citation type="submission" date="2018-05" db="EMBL/GenBank/DDBJ databases">
        <authorList>
            <person name="Lanie J.A."/>
            <person name="Ng W.-L."/>
            <person name="Kazmierczak K.M."/>
            <person name="Andrzejewski T.M."/>
            <person name="Davidsen T.M."/>
            <person name="Wayne K.J."/>
            <person name="Tettelin H."/>
            <person name="Glass J.I."/>
            <person name="Rusch D."/>
            <person name="Podicherti R."/>
            <person name="Tsui H.-C.T."/>
            <person name="Winkler M.E."/>
        </authorList>
    </citation>
    <scope>NUCLEOTIDE SEQUENCE</scope>
</reference>
<keyword evidence="1" id="KW-0732">Signal</keyword>
<evidence type="ECO:0000259" key="4">
    <source>
        <dbReference type="Pfam" id="PF13525"/>
    </source>
</evidence>
<sequence length="245" mass="27248">MRAYRNGAYTLLVLGLALGGCGGSLPYPGATPDEVFNIGLQAMVGEEWAEAVKAFDHVLLMPGFGRSAEARFHLAQTHFARKRYIEARSEFQRVIERWPADTLAVSAALGMCRSLAGLSPITQRDQGFTRQAQLSCRQVAADFAGTVVGLRASEIATEMRDKLAERDYDTGLHYLKRGLIDSALLYLEEVVEEYPESEWAPWALYRMIEGFGIINYQRDVQTTRQLLLEMYPDSEAAKSLENGGS</sequence>
<evidence type="ECO:0000313" key="5">
    <source>
        <dbReference type="EMBL" id="SVB67507.1"/>
    </source>
</evidence>
<protein>
    <recommendedName>
        <fullName evidence="4">Outer membrane lipoprotein BamD-like domain-containing protein</fullName>
    </recommendedName>
</protein>
<feature type="domain" description="Outer membrane lipoprotein BamD-like" evidence="4">
    <location>
        <begin position="31"/>
        <end position="212"/>
    </location>
</feature>
<evidence type="ECO:0000256" key="2">
    <source>
        <dbReference type="ARBA" id="ARBA00023136"/>
    </source>
</evidence>
<gene>
    <name evidence="5" type="ORF">METZ01_LOCUS220361</name>
</gene>
<dbReference type="InterPro" id="IPR039565">
    <property type="entry name" value="BamD-like"/>
</dbReference>
<keyword evidence="3" id="KW-0998">Cell outer membrane</keyword>
<dbReference type="NCBIfam" id="TIGR03302">
    <property type="entry name" value="OM_YfiO"/>
    <property type="match status" value="1"/>
</dbReference>
<dbReference type="SUPFAM" id="SSF48452">
    <property type="entry name" value="TPR-like"/>
    <property type="match status" value="1"/>
</dbReference>
<dbReference type="AlphaFoldDB" id="A0A382FZ24"/>
<evidence type="ECO:0000256" key="3">
    <source>
        <dbReference type="ARBA" id="ARBA00023237"/>
    </source>
</evidence>
<dbReference type="InterPro" id="IPR011990">
    <property type="entry name" value="TPR-like_helical_dom_sf"/>
</dbReference>
<keyword evidence="2" id="KW-0472">Membrane</keyword>
<organism evidence="5">
    <name type="scientific">marine metagenome</name>
    <dbReference type="NCBI Taxonomy" id="408172"/>
    <lineage>
        <taxon>unclassified sequences</taxon>
        <taxon>metagenomes</taxon>
        <taxon>ecological metagenomes</taxon>
    </lineage>
</organism>